<dbReference type="FunCoup" id="B4N8K5">
    <property type="interactions" value="460"/>
</dbReference>
<keyword evidence="18" id="KW-0675">Receptor</keyword>
<dbReference type="STRING" id="7260.B4N8K5"/>
<dbReference type="GO" id="GO:1903688">
    <property type="term" value="P:positive regulation of border follicle cell migration"/>
    <property type="evidence" value="ECO:0007669"/>
    <property type="project" value="EnsemblMetazoa"/>
</dbReference>
<dbReference type="GO" id="GO:0043410">
    <property type="term" value="P:positive regulation of MAPK cascade"/>
    <property type="evidence" value="ECO:0007669"/>
    <property type="project" value="TreeGrafter"/>
</dbReference>
<feature type="region of interest" description="Disordered" evidence="23">
    <location>
        <begin position="782"/>
        <end position="848"/>
    </location>
</feature>
<evidence type="ECO:0000256" key="17">
    <source>
        <dbReference type="ARBA" id="ARBA00023157"/>
    </source>
</evidence>
<dbReference type="SMR" id="B4N8K5"/>
<keyword evidence="5" id="KW-0808">Transferase</keyword>
<dbReference type="PROSITE" id="PS50011">
    <property type="entry name" value="PROTEIN_KINASE_DOM"/>
    <property type="match status" value="1"/>
</dbReference>
<keyword evidence="16" id="KW-0829">Tyrosine-protein kinase</keyword>
<feature type="region of interest" description="Disordered" evidence="23">
    <location>
        <begin position="1531"/>
        <end position="1621"/>
    </location>
</feature>
<dbReference type="OrthoDB" id="5809444at2759"/>
<dbReference type="GO" id="GO:2000252">
    <property type="term" value="P:negative regulation of feeding behavior"/>
    <property type="evidence" value="ECO:0007669"/>
    <property type="project" value="EnsemblMetazoa"/>
</dbReference>
<dbReference type="GO" id="GO:0030307">
    <property type="term" value="P:positive regulation of cell growth"/>
    <property type="evidence" value="ECO:0007669"/>
    <property type="project" value="EnsemblMetazoa"/>
</dbReference>
<evidence type="ECO:0000313" key="28">
    <source>
        <dbReference type="Proteomes" id="UP000007798"/>
    </source>
</evidence>
<dbReference type="InterPro" id="IPR006211">
    <property type="entry name" value="Furin-like_Cys-rich_dom"/>
</dbReference>
<feature type="compositionally biased region" description="Polar residues" evidence="23">
    <location>
        <begin position="54"/>
        <end position="70"/>
    </location>
</feature>
<dbReference type="GO" id="GO:0007626">
    <property type="term" value="P:locomotory behavior"/>
    <property type="evidence" value="ECO:0007669"/>
    <property type="project" value="EnsemblMetazoa"/>
</dbReference>
<evidence type="ECO:0000256" key="23">
    <source>
        <dbReference type="SAM" id="MobiDB-lite"/>
    </source>
</evidence>
<evidence type="ECO:0000256" key="24">
    <source>
        <dbReference type="SAM" id="Phobius"/>
    </source>
</evidence>
<evidence type="ECO:0000256" key="12">
    <source>
        <dbReference type="ARBA" id="ARBA00022777"/>
    </source>
</evidence>
<dbReference type="GO" id="GO:0007285">
    <property type="term" value="P:primary spermatocyte growth"/>
    <property type="evidence" value="ECO:0007669"/>
    <property type="project" value="EnsemblMetazoa"/>
</dbReference>
<dbReference type="GO" id="GO:0007411">
    <property type="term" value="P:axon guidance"/>
    <property type="evidence" value="ECO:0007669"/>
    <property type="project" value="EnsemblMetazoa"/>
</dbReference>
<dbReference type="SUPFAM" id="SSF56112">
    <property type="entry name" value="Protein kinase-like (PK-like)"/>
    <property type="match status" value="1"/>
</dbReference>
<dbReference type="GO" id="GO:0009267">
    <property type="term" value="P:cellular response to starvation"/>
    <property type="evidence" value="ECO:0007669"/>
    <property type="project" value="EnsemblMetazoa"/>
</dbReference>
<dbReference type="GO" id="GO:0090303">
    <property type="term" value="P:positive regulation of wound healing"/>
    <property type="evidence" value="ECO:0007669"/>
    <property type="project" value="EnsemblMetazoa"/>
</dbReference>
<comment type="subcellular location">
    <subcellularLocation>
        <location evidence="2">Membrane</location>
        <topology evidence="2">Single-pass type I membrane protein</topology>
    </subcellularLocation>
</comment>
<feature type="transmembrane region" description="Helical" evidence="24">
    <location>
        <begin position="1058"/>
        <end position="1081"/>
    </location>
</feature>
<dbReference type="Gene3D" id="1.10.510.10">
    <property type="entry name" value="Transferase(Phosphotransferase) domain 1"/>
    <property type="match status" value="1"/>
</dbReference>
<feature type="domain" description="Fibronectin type-III" evidence="26">
    <location>
        <begin position="957"/>
        <end position="1054"/>
    </location>
</feature>
<dbReference type="PANTHER" id="PTHR24416">
    <property type="entry name" value="TYROSINE-PROTEIN KINASE RECEPTOR"/>
    <property type="match status" value="1"/>
</dbReference>
<dbReference type="GO" id="GO:0040018">
    <property type="term" value="P:positive regulation of multicellular organism growth"/>
    <property type="evidence" value="ECO:0007669"/>
    <property type="project" value="EnsemblMetazoa"/>
</dbReference>
<keyword evidence="15 24" id="KW-0472">Membrane</keyword>
<evidence type="ECO:0000256" key="8">
    <source>
        <dbReference type="ARBA" id="ARBA00022723"/>
    </source>
</evidence>
<dbReference type="GO" id="GO:0046872">
    <property type="term" value="F:metal ion binding"/>
    <property type="evidence" value="ECO:0007669"/>
    <property type="project" value="UniProtKB-KW"/>
</dbReference>
<dbReference type="GO" id="GO:0008585">
    <property type="term" value="P:female gonad development"/>
    <property type="evidence" value="ECO:0007669"/>
    <property type="project" value="EnsemblMetazoa"/>
</dbReference>
<evidence type="ECO:0000256" key="19">
    <source>
        <dbReference type="ARBA" id="ARBA00023180"/>
    </source>
</evidence>
<dbReference type="InterPro" id="IPR002011">
    <property type="entry name" value="Tyr_kinase_rcpt_2_CS"/>
</dbReference>
<dbReference type="PROSITE" id="PS50853">
    <property type="entry name" value="FN3"/>
    <property type="match status" value="1"/>
</dbReference>
<keyword evidence="7 24" id="KW-0812">Transmembrane</keyword>
<dbReference type="GO" id="GO:0060180">
    <property type="term" value="P:female mating behavior"/>
    <property type="evidence" value="ECO:0007669"/>
    <property type="project" value="EnsemblMetazoa"/>
</dbReference>
<dbReference type="InterPro" id="IPR050122">
    <property type="entry name" value="RTK"/>
</dbReference>
<feature type="compositionally biased region" description="Acidic residues" evidence="23">
    <location>
        <begin position="1810"/>
        <end position="1820"/>
    </location>
</feature>
<dbReference type="PROSITE" id="PS00239">
    <property type="entry name" value="RECEPTOR_TYR_KIN_II"/>
    <property type="match status" value="1"/>
</dbReference>
<feature type="binding site" evidence="22">
    <location>
        <position position="1150"/>
    </location>
    <ligand>
        <name>ATP</name>
        <dbReference type="ChEBI" id="CHEBI:30616"/>
    </ligand>
</feature>
<dbReference type="GO" id="GO:0007446">
    <property type="term" value="P:imaginal disc growth"/>
    <property type="evidence" value="ECO:0007669"/>
    <property type="project" value="EnsemblMetazoa"/>
</dbReference>
<name>B4N8K5_DROWI</name>
<dbReference type="Pfam" id="PF00757">
    <property type="entry name" value="Furin-like"/>
    <property type="match status" value="1"/>
</dbReference>
<evidence type="ECO:0000256" key="6">
    <source>
        <dbReference type="ARBA" id="ARBA00022685"/>
    </source>
</evidence>
<dbReference type="SMART" id="SM00060">
    <property type="entry name" value="FN3"/>
    <property type="match status" value="3"/>
</dbReference>
<dbReference type="InterPro" id="IPR011009">
    <property type="entry name" value="Kinase-like_dom_sf"/>
</dbReference>
<evidence type="ECO:0000256" key="9">
    <source>
        <dbReference type="ARBA" id="ARBA00022729"/>
    </source>
</evidence>
<dbReference type="PRINTS" id="PR00109">
    <property type="entry name" value="TYRKINASE"/>
</dbReference>
<accession>B4N8K5</accession>
<dbReference type="GO" id="GO:0042321">
    <property type="term" value="P:negative regulation of circadian sleep/wake cycle, sleep"/>
    <property type="evidence" value="ECO:0007669"/>
    <property type="project" value="EnsemblMetazoa"/>
</dbReference>
<dbReference type="InterPro" id="IPR003961">
    <property type="entry name" value="FN3_dom"/>
</dbReference>
<dbReference type="InterPro" id="IPR001245">
    <property type="entry name" value="Ser-Thr/Tyr_kinase_cat_dom"/>
</dbReference>
<evidence type="ECO:0000256" key="16">
    <source>
        <dbReference type="ARBA" id="ARBA00023137"/>
    </source>
</evidence>
<feature type="domain" description="Protein kinase" evidence="25">
    <location>
        <begin position="1118"/>
        <end position="1401"/>
    </location>
</feature>
<dbReference type="CDD" id="cd05032">
    <property type="entry name" value="PTKc_InsR_like"/>
    <property type="match status" value="1"/>
</dbReference>
<dbReference type="InterPro" id="IPR000719">
    <property type="entry name" value="Prot_kinase_dom"/>
</dbReference>
<dbReference type="Proteomes" id="UP000007798">
    <property type="component" value="Unassembled WGS sequence"/>
</dbReference>
<feature type="region of interest" description="Disordered" evidence="23">
    <location>
        <begin position="48"/>
        <end position="70"/>
    </location>
</feature>
<dbReference type="InterPro" id="IPR020635">
    <property type="entry name" value="Tyr_kinase_cat_dom"/>
</dbReference>
<gene>
    <name evidence="27" type="primary">Dwil\GK12078</name>
    <name evidence="27" type="ORF">Dwil_GK12078</name>
</gene>
<evidence type="ECO:0000256" key="21">
    <source>
        <dbReference type="ARBA" id="ARBA00051243"/>
    </source>
</evidence>
<dbReference type="Gene3D" id="2.10.220.10">
    <property type="entry name" value="Hormone Receptor, Insulin-like Growth Factor Receptor 1, Chain A, domain 2"/>
    <property type="match status" value="1"/>
</dbReference>
<keyword evidence="10" id="KW-0677">Repeat</keyword>
<dbReference type="SUPFAM" id="SSF49265">
    <property type="entry name" value="Fibronectin type III"/>
    <property type="match status" value="3"/>
</dbReference>
<evidence type="ECO:0000256" key="13">
    <source>
        <dbReference type="ARBA" id="ARBA00022840"/>
    </source>
</evidence>
<keyword evidence="28" id="KW-1185">Reference proteome</keyword>
<dbReference type="KEGG" id="dwi:6647111"/>
<keyword evidence="12" id="KW-0418">Kinase</keyword>
<dbReference type="GO" id="GO:0036335">
    <property type="term" value="P:intestinal stem cell homeostasis"/>
    <property type="evidence" value="ECO:0007669"/>
    <property type="project" value="EnsemblMetazoa"/>
</dbReference>
<keyword evidence="14 24" id="KW-1133">Transmembrane helix</keyword>
<feature type="region of interest" description="Disordered" evidence="23">
    <location>
        <begin position="1641"/>
        <end position="1685"/>
    </location>
</feature>
<keyword evidence="8" id="KW-0479">Metal-binding</keyword>
<comment type="cofactor">
    <cofactor evidence="1">
        <name>Mn(2+)</name>
        <dbReference type="ChEBI" id="CHEBI:29035"/>
    </cofactor>
</comment>
<feature type="compositionally biased region" description="Basic and acidic residues" evidence="23">
    <location>
        <begin position="798"/>
        <end position="808"/>
    </location>
</feature>
<keyword evidence="6" id="KW-0165">Cleavage on pair of basic residues</keyword>
<dbReference type="GO" id="GO:0036099">
    <property type="term" value="P:female germ-line stem cell population maintenance"/>
    <property type="evidence" value="ECO:0007669"/>
    <property type="project" value="EnsemblMetazoa"/>
</dbReference>
<dbReference type="InterPro" id="IPR017441">
    <property type="entry name" value="Protein_kinase_ATP_BS"/>
</dbReference>
<dbReference type="GO" id="GO:0042593">
    <property type="term" value="P:glucose homeostasis"/>
    <property type="evidence" value="ECO:0007669"/>
    <property type="project" value="EnsemblMetazoa"/>
</dbReference>
<dbReference type="GO" id="GO:1904263">
    <property type="term" value="P:positive regulation of TORC1 signaling"/>
    <property type="evidence" value="ECO:0007669"/>
    <property type="project" value="EnsemblMetazoa"/>
</dbReference>
<dbReference type="GO" id="GO:0010884">
    <property type="term" value="P:positive regulation of lipid storage"/>
    <property type="evidence" value="ECO:0007669"/>
    <property type="project" value="EnsemblMetazoa"/>
</dbReference>
<dbReference type="GO" id="GO:0016242">
    <property type="term" value="P:negative regulation of macroautophagy"/>
    <property type="evidence" value="ECO:0007669"/>
    <property type="project" value="EnsemblMetazoa"/>
</dbReference>
<dbReference type="GO" id="GO:0048542">
    <property type="term" value="P:lymph gland development"/>
    <property type="evidence" value="ECO:0007669"/>
    <property type="project" value="EnsemblMetazoa"/>
</dbReference>
<feature type="compositionally biased region" description="Low complexity" evidence="23">
    <location>
        <begin position="1844"/>
        <end position="1856"/>
    </location>
</feature>
<keyword evidence="19" id="KW-0325">Glycoprotein</keyword>
<dbReference type="eggNOG" id="KOG4258">
    <property type="taxonomic scope" value="Eukaryota"/>
</dbReference>
<dbReference type="HOGENOM" id="CLU_000288_166_2_1"/>
<dbReference type="SUPFAM" id="SSF52058">
    <property type="entry name" value="L domain-like"/>
    <property type="match status" value="2"/>
</dbReference>
<dbReference type="GO" id="GO:0051897">
    <property type="term" value="P:positive regulation of phosphatidylinositol 3-kinase/protein kinase B signal transduction"/>
    <property type="evidence" value="ECO:0007669"/>
    <property type="project" value="EnsemblMetazoa"/>
</dbReference>
<evidence type="ECO:0000256" key="7">
    <source>
        <dbReference type="ARBA" id="ARBA00022692"/>
    </source>
</evidence>
<dbReference type="GO" id="GO:0030707">
    <property type="term" value="P:follicle cell of egg chamber development"/>
    <property type="evidence" value="ECO:0007669"/>
    <property type="project" value="EnsemblMetazoa"/>
</dbReference>
<dbReference type="InterPro" id="IPR009030">
    <property type="entry name" value="Growth_fac_rcpt_cys_sf"/>
</dbReference>
<dbReference type="GO" id="GO:0034059">
    <property type="term" value="P:response to anoxia"/>
    <property type="evidence" value="ECO:0007669"/>
    <property type="project" value="EnsemblMetazoa"/>
</dbReference>
<dbReference type="GO" id="GO:0035264">
    <property type="term" value="P:multicellular organism growth"/>
    <property type="evidence" value="ECO:0007669"/>
    <property type="project" value="EnsemblMetazoa"/>
</dbReference>
<evidence type="ECO:0000256" key="3">
    <source>
        <dbReference type="ARBA" id="ARBA00011902"/>
    </source>
</evidence>
<evidence type="ECO:0000256" key="2">
    <source>
        <dbReference type="ARBA" id="ARBA00004479"/>
    </source>
</evidence>
<evidence type="ECO:0000256" key="4">
    <source>
        <dbReference type="ARBA" id="ARBA00022553"/>
    </source>
</evidence>
<dbReference type="InterPro" id="IPR008266">
    <property type="entry name" value="Tyr_kinase_AS"/>
</dbReference>
<dbReference type="InterPro" id="IPR006212">
    <property type="entry name" value="Furin_repeat"/>
</dbReference>
<dbReference type="GO" id="GO:0060250">
    <property type="term" value="P:germ-line stem-cell niche homeostasis"/>
    <property type="evidence" value="ECO:0007669"/>
    <property type="project" value="EnsemblMetazoa"/>
</dbReference>
<evidence type="ECO:0000256" key="18">
    <source>
        <dbReference type="ARBA" id="ARBA00023170"/>
    </source>
</evidence>
<evidence type="ECO:0000256" key="14">
    <source>
        <dbReference type="ARBA" id="ARBA00022989"/>
    </source>
</evidence>
<feature type="compositionally biased region" description="Acidic residues" evidence="23">
    <location>
        <begin position="825"/>
        <end position="835"/>
    </location>
</feature>
<evidence type="ECO:0000256" key="20">
    <source>
        <dbReference type="ARBA" id="ARBA00023211"/>
    </source>
</evidence>
<dbReference type="FunFam" id="3.30.200.20:FF:000026">
    <property type="entry name" value="Tyrosine-protein kinase receptor"/>
    <property type="match status" value="1"/>
</dbReference>
<keyword evidence="20" id="KW-0464">Manganese</keyword>
<feature type="compositionally biased region" description="Polar residues" evidence="23">
    <location>
        <begin position="1643"/>
        <end position="1676"/>
    </location>
</feature>
<dbReference type="GO" id="GO:0005899">
    <property type="term" value="C:insulin receptor complex"/>
    <property type="evidence" value="ECO:0007669"/>
    <property type="project" value="EnsemblMetazoa"/>
</dbReference>
<dbReference type="SUPFAM" id="SSF57184">
    <property type="entry name" value="Growth factor receptor domain"/>
    <property type="match status" value="1"/>
</dbReference>
<evidence type="ECO:0000256" key="10">
    <source>
        <dbReference type="ARBA" id="ARBA00022737"/>
    </source>
</evidence>
<dbReference type="GO" id="GO:0048133">
    <property type="term" value="P:male germ-line stem cell asymmetric division"/>
    <property type="evidence" value="ECO:0007669"/>
    <property type="project" value="EnsemblMetazoa"/>
</dbReference>
<dbReference type="PROSITE" id="PS00107">
    <property type="entry name" value="PROTEIN_KINASE_ATP"/>
    <property type="match status" value="1"/>
</dbReference>
<evidence type="ECO:0000256" key="5">
    <source>
        <dbReference type="ARBA" id="ARBA00022679"/>
    </source>
</evidence>
<dbReference type="GO" id="GO:0045793">
    <property type="term" value="P:positive regulation of cell size"/>
    <property type="evidence" value="ECO:0007669"/>
    <property type="project" value="EnsemblMetazoa"/>
</dbReference>
<dbReference type="Gene3D" id="2.60.40.10">
    <property type="entry name" value="Immunoglobulins"/>
    <property type="match status" value="4"/>
</dbReference>
<keyword evidence="11 22" id="KW-0547">Nucleotide-binding</keyword>
<dbReference type="GO" id="GO:0070346">
    <property type="term" value="P:positive regulation of fat cell proliferation"/>
    <property type="evidence" value="ECO:0007669"/>
    <property type="project" value="EnsemblMetazoa"/>
</dbReference>
<dbReference type="Gene3D" id="3.80.20.20">
    <property type="entry name" value="Receptor L-domain"/>
    <property type="match status" value="2"/>
</dbReference>
<dbReference type="InterPro" id="IPR036116">
    <property type="entry name" value="FN3_sf"/>
</dbReference>
<keyword evidence="4" id="KW-0597">Phosphoprotein</keyword>
<dbReference type="GO" id="GO:0046622">
    <property type="term" value="P:positive regulation of organ growth"/>
    <property type="evidence" value="ECO:0007669"/>
    <property type="project" value="EnsemblMetazoa"/>
</dbReference>
<dbReference type="SMART" id="SM00219">
    <property type="entry name" value="TyrKc"/>
    <property type="match status" value="1"/>
</dbReference>
<dbReference type="GO" id="GO:0006979">
    <property type="term" value="P:response to oxidative stress"/>
    <property type="evidence" value="ECO:0007669"/>
    <property type="project" value="EnsemblMetazoa"/>
</dbReference>
<dbReference type="GO" id="GO:0007390">
    <property type="term" value="P:germ-band shortening"/>
    <property type="evidence" value="ECO:0007669"/>
    <property type="project" value="EnsemblMetazoa"/>
</dbReference>
<dbReference type="GO" id="GO:0005524">
    <property type="term" value="F:ATP binding"/>
    <property type="evidence" value="ECO:0007669"/>
    <property type="project" value="UniProtKB-UniRule"/>
</dbReference>
<keyword evidence="17" id="KW-1015">Disulfide bond</keyword>
<feature type="compositionally biased region" description="Low complexity" evidence="23">
    <location>
        <begin position="1599"/>
        <end position="1611"/>
    </location>
</feature>
<reference evidence="27 28" key="1">
    <citation type="journal article" date="2007" name="Nature">
        <title>Evolution of genes and genomes on the Drosophila phylogeny.</title>
        <authorList>
            <consortium name="Drosophila 12 Genomes Consortium"/>
            <person name="Clark A.G."/>
            <person name="Eisen M.B."/>
            <person name="Smith D.R."/>
            <person name="Bergman C.M."/>
            <person name="Oliver B."/>
            <person name="Markow T.A."/>
            <person name="Kaufman T.C."/>
            <person name="Kellis M."/>
            <person name="Gelbart W."/>
            <person name="Iyer V.N."/>
            <person name="Pollard D.A."/>
            <person name="Sackton T.B."/>
            <person name="Larracuente A.M."/>
            <person name="Singh N.D."/>
            <person name="Abad J.P."/>
            <person name="Abt D.N."/>
            <person name="Adryan B."/>
            <person name="Aguade M."/>
            <person name="Akashi H."/>
            <person name="Anderson W.W."/>
            <person name="Aquadro C.F."/>
            <person name="Ardell D.H."/>
            <person name="Arguello R."/>
            <person name="Artieri C.G."/>
            <person name="Barbash D.A."/>
            <person name="Barker D."/>
            <person name="Barsanti P."/>
            <person name="Batterham P."/>
            <person name="Batzoglou S."/>
            <person name="Begun D."/>
            <person name="Bhutkar A."/>
            <person name="Blanco E."/>
            <person name="Bosak S.A."/>
            <person name="Bradley R.K."/>
            <person name="Brand A.D."/>
            <person name="Brent M.R."/>
            <person name="Brooks A.N."/>
            <person name="Brown R.H."/>
            <person name="Butlin R.K."/>
            <person name="Caggese C."/>
            <person name="Calvi B.R."/>
            <person name="Bernardo de Carvalho A."/>
            <person name="Caspi A."/>
            <person name="Castrezana S."/>
            <person name="Celniker S.E."/>
            <person name="Chang J.L."/>
            <person name="Chapple C."/>
            <person name="Chatterji S."/>
            <person name="Chinwalla A."/>
            <person name="Civetta A."/>
            <person name="Clifton S.W."/>
            <person name="Comeron J.M."/>
            <person name="Costello J.C."/>
            <person name="Coyne J.A."/>
            <person name="Daub J."/>
            <person name="David R.G."/>
            <person name="Delcher A.L."/>
            <person name="Delehaunty K."/>
            <person name="Do C.B."/>
            <person name="Ebling H."/>
            <person name="Edwards K."/>
            <person name="Eickbush T."/>
            <person name="Evans J.D."/>
            <person name="Filipski A."/>
            <person name="Findeiss S."/>
            <person name="Freyhult E."/>
            <person name="Fulton L."/>
            <person name="Fulton R."/>
            <person name="Garcia A.C."/>
            <person name="Gardiner A."/>
            <person name="Garfield D.A."/>
            <person name="Garvin B.E."/>
            <person name="Gibson G."/>
            <person name="Gilbert D."/>
            <person name="Gnerre S."/>
            <person name="Godfrey J."/>
            <person name="Good R."/>
            <person name="Gotea V."/>
            <person name="Gravely B."/>
            <person name="Greenberg A.J."/>
            <person name="Griffiths-Jones S."/>
            <person name="Gross S."/>
            <person name="Guigo R."/>
            <person name="Gustafson E.A."/>
            <person name="Haerty W."/>
            <person name="Hahn M.W."/>
            <person name="Halligan D.L."/>
            <person name="Halpern A.L."/>
            <person name="Halter G.M."/>
            <person name="Han M.V."/>
            <person name="Heger A."/>
            <person name="Hillier L."/>
            <person name="Hinrichs A.S."/>
            <person name="Holmes I."/>
            <person name="Hoskins R.A."/>
            <person name="Hubisz M.J."/>
            <person name="Hultmark D."/>
            <person name="Huntley M.A."/>
            <person name="Jaffe D.B."/>
            <person name="Jagadeeshan S."/>
            <person name="Jeck W.R."/>
            <person name="Johnson J."/>
            <person name="Jones C.D."/>
            <person name="Jordan W.C."/>
            <person name="Karpen G.H."/>
            <person name="Kataoka E."/>
            <person name="Keightley P.D."/>
            <person name="Kheradpour P."/>
            <person name="Kirkness E.F."/>
            <person name="Koerich L.B."/>
            <person name="Kristiansen K."/>
            <person name="Kudrna D."/>
            <person name="Kulathinal R.J."/>
            <person name="Kumar S."/>
            <person name="Kwok R."/>
            <person name="Lander E."/>
            <person name="Langley C.H."/>
            <person name="Lapoint R."/>
            <person name="Lazzaro B.P."/>
            <person name="Lee S.J."/>
            <person name="Levesque L."/>
            <person name="Li R."/>
            <person name="Lin C.F."/>
            <person name="Lin M.F."/>
            <person name="Lindblad-Toh K."/>
            <person name="Llopart A."/>
            <person name="Long M."/>
            <person name="Low L."/>
            <person name="Lozovsky E."/>
            <person name="Lu J."/>
            <person name="Luo M."/>
            <person name="Machado C.A."/>
            <person name="Makalowski W."/>
            <person name="Marzo M."/>
            <person name="Matsuda M."/>
            <person name="Matzkin L."/>
            <person name="McAllister B."/>
            <person name="McBride C.S."/>
            <person name="McKernan B."/>
            <person name="McKernan K."/>
            <person name="Mendez-Lago M."/>
            <person name="Minx P."/>
            <person name="Mollenhauer M.U."/>
            <person name="Montooth K."/>
            <person name="Mount S.M."/>
            <person name="Mu X."/>
            <person name="Myers E."/>
            <person name="Negre B."/>
            <person name="Newfeld S."/>
            <person name="Nielsen R."/>
            <person name="Noor M.A."/>
            <person name="O'Grady P."/>
            <person name="Pachter L."/>
            <person name="Papaceit M."/>
            <person name="Parisi M.J."/>
            <person name="Parisi M."/>
            <person name="Parts L."/>
            <person name="Pedersen J.S."/>
            <person name="Pesole G."/>
            <person name="Phillippy A.M."/>
            <person name="Ponting C.P."/>
            <person name="Pop M."/>
            <person name="Porcelli D."/>
            <person name="Powell J.R."/>
            <person name="Prohaska S."/>
            <person name="Pruitt K."/>
            <person name="Puig M."/>
            <person name="Quesneville H."/>
            <person name="Ram K.R."/>
            <person name="Rand D."/>
            <person name="Rasmussen M.D."/>
            <person name="Reed L.K."/>
            <person name="Reenan R."/>
            <person name="Reily A."/>
            <person name="Remington K.A."/>
            <person name="Rieger T.T."/>
            <person name="Ritchie M.G."/>
            <person name="Robin C."/>
            <person name="Rogers Y.H."/>
            <person name="Rohde C."/>
            <person name="Rozas J."/>
            <person name="Rubenfield M.J."/>
            <person name="Ruiz A."/>
            <person name="Russo S."/>
            <person name="Salzberg S.L."/>
            <person name="Sanchez-Gracia A."/>
            <person name="Saranga D.J."/>
            <person name="Sato H."/>
            <person name="Schaeffer S.W."/>
            <person name="Schatz M.C."/>
            <person name="Schlenke T."/>
            <person name="Schwartz R."/>
            <person name="Segarra C."/>
            <person name="Singh R.S."/>
            <person name="Sirot L."/>
            <person name="Sirota M."/>
            <person name="Sisneros N.B."/>
            <person name="Smith C.D."/>
            <person name="Smith T.F."/>
            <person name="Spieth J."/>
            <person name="Stage D.E."/>
            <person name="Stark A."/>
            <person name="Stephan W."/>
            <person name="Strausberg R.L."/>
            <person name="Strempel S."/>
            <person name="Sturgill D."/>
            <person name="Sutton G."/>
            <person name="Sutton G.G."/>
            <person name="Tao W."/>
            <person name="Teichmann S."/>
            <person name="Tobari Y.N."/>
            <person name="Tomimura Y."/>
            <person name="Tsolas J.M."/>
            <person name="Valente V.L."/>
            <person name="Venter E."/>
            <person name="Venter J.C."/>
            <person name="Vicario S."/>
            <person name="Vieira F.G."/>
            <person name="Vilella A.J."/>
            <person name="Villasante A."/>
            <person name="Walenz B."/>
            <person name="Wang J."/>
            <person name="Wasserman M."/>
            <person name="Watts T."/>
            <person name="Wilson D."/>
            <person name="Wilson R.K."/>
            <person name="Wing R.A."/>
            <person name="Wolfner M.F."/>
            <person name="Wong A."/>
            <person name="Wong G.K."/>
            <person name="Wu C.I."/>
            <person name="Wu G."/>
            <person name="Yamamoto D."/>
            <person name="Yang H.P."/>
            <person name="Yang S.P."/>
            <person name="Yorke J.A."/>
            <person name="Yoshida K."/>
            <person name="Zdobnov E."/>
            <person name="Zhang P."/>
            <person name="Zhang Y."/>
            <person name="Zimin A.V."/>
            <person name="Baldwin J."/>
            <person name="Abdouelleil A."/>
            <person name="Abdulkadir J."/>
            <person name="Abebe A."/>
            <person name="Abera B."/>
            <person name="Abreu J."/>
            <person name="Acer S.C."/>
            <person name="Aftuck L."/>
            <person name="Alexander A."/>
            <person name="An P."/>
            <person name="Anderson E."/>
            <person name="Anderson S."/>
            <person name="Arachi H."/>
            <person name="Azer M."/>
            <person name="Bachantsang P."/>
            <person name="Barry A."/>
            <person name="Bayul T."/>
            <person name="Berlin A."/>
            <person name="Bessette D."/>
            <person name="Bloom T."/>
            <person name="Blye J."/>
            <person name="Boguslavskiy L."/>
            <person name="Bonnet C."/>
            <person name="Boukhgalter B."/>
            <person name="Bourzgui I."/>
            <person name="Brown A."/>
            <person name="Cahill P."/>
            <person name="Channer S."/>
            <person name="Cheshatsang Y."/>
            <person name="Chuda L."/>
            <person name="Citroen M."/>
            <person name="Collymore A."/>
            <person name="Cooke P."/>
            <person name="Costello M."/>
            <person name="D'Aco K."/>
            <person name="Daza R."/>
            <person name="De Haan G."/>
            <person name="DeGray S."/>
            <person name="DeMaso C."/>
            <person name="Dhargay N."/>
            <person name="Dooley K."/>
            <person name="Dooley E."/>
            <person name="Doricent M."/>
            <person name="Dorje P."/>
            <person name="Dorjee K."/>
            <person name="Dupes A."/>
            <person name="Elong R."/>
            <person name="Falk J."/>
            <person name="Farina A."/>
            <person name="Faro S."/>
            <person name="Ferguson D."/>
            <person name="Fisher S."/>
            <person name="Foley C.D."/>
            <person name="Franke A."/>
            <person name="Friedrich D."/>
            <person name="Gadbois L."/>
            <person name="Gearin G."/>
            <person name="Gearin C.R."/>
            <person name="Giannoukos G."/>
            <person name="Goode T."/>
            <person name="Graham J."/>
            <person name="Grandbois E."/>
            <person name="Grewal S."/>
            <person name="Gyaltsen K."/>
            <person name="Hafez N."/>
            <person name="Hagos B."/>
            <person name="Hall J."/>
            <person name="Henson C."/>
            <person name="Hollinger A."/>
            <person name="Honan T."/>
            <person name="Huard M.D."/>
            <person name="Hughes L."/>
            <person name="Hurhula B."/>
            <person name="Husby M.E."/>
            <person name="Kamat A."/>
            <person name="Kanga B."/>
            <person name="Kashin S."/>
            <person name="Khazanovich D."/>
            <person name="Kisner P."/>
            <person name="Lance K."/>
            <person name="Lara M."/>
            <person name="Lee W."/>
            <person name="Lennon N."/>
            <person name="Letendre F."/>
            <person name="LeVine R."/>
            <person name="Lipovsky A."/>
            <person name="Liu X."/>
            <person name="Liu J."/>
            <person name="Liu S."/>
            <person name="Lokyitsang T."/>
            <person name="Lokyitsang Y."/>
            <person name="Lubonja R."/>
            <person name="Lui A."/>
            <person name="MacDonald P."/>
            <person name="Magnisalis V."/>
            <person name="Maru K."/>
            <person name="Matthews C."/>
            <person name="McCusker W."/>
            <person name="McDonough S."/>
            <person name="Mehta T."/>
            <person name="Meldrim J."/>
            <person name="Meneus L."/>
            <person name="Mihai O."/>
            <person name="Mihalev A."/>
            <person name="Mihova T."/>
            <person name="Mittelman R."/>
            <person name="Mlenga V."/>
            <person name="Montmayeur A."/>
            <person name="Mulrain L."/>
            <person name="Navidi A."/>
            <person name="Naylor J."/>
            <person name="Negash T."/>
            <person name="Nguyen T."/>
            <person name="Nguyen N."/>
            <person name="Nicol R."/>
            <person name="Norbu C."/>
            <person name="Norbu N."/>
            <person name="Novod N."/>
            <person name="O'Neill B."/>
            <person name="Osman S."/>
            <person name="Markiewicz E."/>
            <person name="Oyono O.L."/>
            <person name="Patti C."/>
            <person name="Phunkhang P."/>
            <person name="Pierre F."/>
            <person name="Priest M."/>
            <person name="Raghuraman S."/>
            <person name="Rege F."/>
            <person name="Reyes R."/>
            <person name="Rise C."/>
            <person name="Rogov P."/>
            <person name="Ross K."/>
            <person name="Ryan E."/>
            <person name="Settipalli S."/>
            <person name="Shea T."/>
            <person name="Sherpa N."/>
            <person name="Shi L."/>
            <person name="Shih D."/>
            <person name="Sparrow T."/>
            <person name="Spaulding J."/>
            <person name="Stalker J."/>
            <person name="Stange-Thomann N."/>
            <person name="Stavropoulos S."/>
            <person name="Stone C."/>
            <person name="Strader C."/>
            <person name="Tesfaye S."/>
            <person name="Thomson T."/>
            <person name="Thoulutsang Y."/>
            <person name="Thoulutsang D."/>
            <person name="Topham K."/>
            <person name="Topping I."/>
            <person name="Tsamla T."/>
            <person name="Vassiliev H."/>
            <person name="Vo A."/>
            <person name="Wangchuk T."/>
            <person name="Wangdi T."/>
            <person name="Weiand M."/>
            <person name="Wilkinson J."/>
            <person name="Wilson A."/>
            <person name="Yadav S."/>
            <person name="Young G."/>
            <person name="Yu Q."/>
            <person name="Zembek L."/>
            <person name="Zhong D."/>
            <person name="Zimmer A."/>
            <person name="Zwirko Z."/>
            <person name="Jaffe D.B."/>
            <person name="Alvarez P."/>
            <person name="Brockman W."/>
            <person name="Butler J."/>
            <person name="Chin C."/>
            <person name="Gnerre S."/>
            <person name="Grabherr M."/>
            <person name="Kleber M."/>
            <person name="Mauceli E."/>
            <person name="MacCallum I."/>
        </authorList>
    </citation>
    <scope>NUCLEOTIDE SEQUENCE [LARGE SCALE GENOMIC DNA]</scope>
    <source>
        <strain evidence="28">Tucson 14030-0811.24</strain>
    </source>
</reference>
<dbReference type="InParanoid" id="B4N8K5"/>
<dbReference type="GO" id="GO:0030424">
    <property type="term" value="C:axon"/>
    <property type="evidence" value="ECO:0007669"/>
    <property type="project" value="TreeGrafter"/>
</dbReference>
<dbReference type="Pfam" id="PF07714">
    <property type="entry name" value="PK_Tyr_Ser-Thr"/>
    <property type="match status" value="1"/>
</dbReference>
<proteinExistence type="predicted"/>
<evidence type="ECO:0000256" key="11">
    <source>
        <dbReference type="ARBA" id="ARBA00022741"/>
    </source>
</evidence>
<dbReference type="GO" id="GO:0005009">
    <property type="term" value="F:insulin receptor activity"/>
    <property type="evidence" value="ECO:0007669"/>
    <property type="project" value="EnsemblMetazoa"/>
</dbReference>
<dbReference type="GO" id="GO:0061964">
    <property type="term" value="P:negative regulation of entry into reproductive diapause"/>
    <property type="evidence" value="ECO:0007669"/>
    <property type="project" value="EnsemblMetazoa"/>
</dbReference>
<dbReference type="GO" id="GO:0007623">
    <property type="term" value="P:circadian rhythm"/>
    <property type="evidence" value="ECO:0007669"/>
    <property type="project" value="EnsemblMetazoa"/>
</dbReference>
<dbReference type="CDD" id="cd00064">
    <property type="entry name" value="FU"/>
    <property type="match status" value="1"/>
</dbReference>
<dbReference type="GO" id="GO:0042802">
    <property type="term" value="F:identical protein binding"/>
    <property type="evidence" value="ECO:0007669"/>
    <property type="project" value="EnsemblMetazoa"/>
</dbReference>
<dbReference type="PROSITE" id="PS00109">
    <property type="entry name" value="PROTEIN_KINASE_TYR"/>
    <property type="match status" value="1"/>
</dbReference>
<dbReference type="CDD" id="cd00063">
    <property type="entry name" value="FN3"/>
    <property type="match status" value="1"/>
</dbReference>
<feature type="region of interest" description="Disordered" evidence="23">
    <location>
        <begin position="1801"/>
        <end position="1820"/>
    </location>
</feature>
<dbReference type="InterPro" id="IPR036941">
    <property type="entry name" value="Rcpt_L-dom_sf"/>
</dbReference>
<keyword evidence="13 22" id="KW-0067">ATP-binding</keyword>
<evidence type="ECO:0000256" key="15">
    <source>
        <dbReference type="ARBA" id="ARBA00023136"/>
    </source>
</evidence>
<evidence type="ECO:0000256" key="1">
    <source>
        <dbReference type="ARBA" id="ARBA00001936"/>
    </source>
</evidence>
<sequence>MIIMSLLAMHATAAIQLPPSHQQLSSSHHQYDSNDLGDSLAIFTSSPRIRRDSGNASGNSIGKSGDSGNTQVRLSRNETMCKSMDIRNYATNFNQLTNCTIIEGFLLITLINDAHLLNTTYPLLTEVTEYIIVYRVNNLLSLSQIFPNLSVIRGNSLFDGYALVVYQNRDLQDIGLSKLRAIANGAVRFEKNLSLCFLTTVDWSQIISKNSSEMVSIENRNPTLCPKCPGEIRLSDDGANSGSTEADPLSCKKHTDGKRYCWGSRSCQSFCPKECPDNCYDEHTCCNKACLGGCVRDKNGSLGCISCRYVSIHNNTCLNECPKDYFLYGRRCITAEMCRSIGTKYESTKELKLMHFDGQCTTRCPKGFQIEETTNTCVPCNGTCEKRCEGGQIESGGRAREFYGCTKIGITNGLVISIKRGGPHIMEDLEYGLAKVHTIETYLKVHLTYGLSTLAFFKSLRQIRGNVTFEHRYALYVLENNELEEIWAPNQTVEIANGSVFFHFNPKLCMKTIKTLLPMLPSKPTSFEKTEVAGDSNGNKGSCNTTVLNVKIKSQTDSMALIFVNQSLKFDDLRTFIGYQSFYTKDPYGNATKNSYHPCDESWTASEPVKEDNLMITDLEPYTQYAYYVKTWTISSESQNGLSPIQHFTTLPAQPTLVQKIKARANSSSEIEVQWEPPRSVRGKLKLYLVKAVLTHRDAKLESHQQRNYCWDPLPNNNEDNIIVEKAKVTDKQPTDAADCQCNANSGGPSVGVGGKGANFEQNRREEIEFENALQNFLYVRRQGDQNRTNPAVAPPPKPKDNSIKDDGLLDNAVHKRRRRRRELDFDDDGDDDGDLGMGSVLSRHVRSTETQDDLRNLYAMDNMGATENAEKIRPETWLKETRKSADGTYYEILTQQVGANQTHFVFTNLRHFSLYTISVVACREEVAGSFKPSCGNASPIDKLTRKLENADLVANVTADLESANATRPGVRLRWLAPLNPNGAIVSYTIGYKLQMPDQQELMKCVTAQDYLNLTDGYVVKHLSEGNYSFHVRANSMAGDGIFSELVYVVVPPPPTYMIYYIFVGIGIIMSLSGILIFVLYKKKKMTPRDLYINTEVNPFYASHQYIPDDWEVARDCILQLGPLGQGSFGMVYEGILKGHMGVDTPCAIKTVNENATDRERVNFLSEASVMKEFDTFHVVHLLGVCSHGQPALVVMELMKKGDLKSYLRAHRPEERNEEMLAYLQRIGVTGNASPPTYGRFYQMAIEIADGMAYLSAKKFVHRDLAARNCMVSDDLTVKIGDFGMTRDIYETDYYRKGTKGLLPVRWMPPESLRDGVYASSSDVFSFGVVLWEMATLASQPYQGLSNEQVLRYVIDGGIMERPENCPDVLHKLMHRCWHHRPSARPSFLDIIAYLEPHSSNAHFKEVSFYHSEAGLQYREKDRKEKSQMDAAFVAEPLDQDHEDATTPLRVGDYQSGYKSNMDQNASLEQPAESPINIVEEQTAHSPFSLQSGFVVSSTPDAPTAGGISHDDTSGYVQPDADALASTGADRGYEIYDPSPNFAELPTSRSGSTGAGGGDGKLSGEQHLLPRKSRRTPIIMSSSMPDDVVSGGAGSLQPSTASAGSSNASSHTGGGSRGTSSLKKIMNRSILFNRPFFNHKRTGSNASHKSNSSITPSTCSNANLTPHPIATSNLGTIESGGSGSAGSYAGTPRFYTPAATPSIGGGGISDNPNYKLLDESIISGGTARSWNQNRGPGTMAAGLSDSEQATMLTISSLNPNYELMQPPSPTPSLRAYPNYVQMNEPAPVILSSMNPNYEQMQAPHAHLSSSDEEDLNENDDDCHEDIKMERMPLSRQKPRSQYKSSSQTPRSRSVSQNRKKNDQHTTPQQTASSAMAAAGNVSNILKENWLRQAASTNRPPPPNGFIGREA</sequence>
<dbReference type="GO" id="GO:0043560">
    <property type="term" value="F:insulin receptor substrate binding"/>
    <property type="evidence" value="ECO:0007669"/>
    <property type="project" value="TreeGrafter"/>
</dbReference>
<dbReference type="GO" id="GO:0048132">
    <property type="term" value="P:female germ-line stem cell asymmetric division"/>
    <property type="evidence" value="ECO:0007669"/>
    <property type="project" value="EnsemblMetazoa"/>
</dbReference>
<dbReference type="GO" id="GO:0042632">
    <property type="term" value="P:cholesterol homeostasis"/>
    <property type="evidence" value="ECO:0007669"/>
    <property type="project" value="EnsemblMetazoa"/>
</dbReference>
<dbReference type="GO" id="GO:0008340">
    <property type="term" value="P:determination of adult lifespan"/>
    <property type="evidence" value="ECO:0007669"/>
    <property type="project" value="EnsemblMetazoa"/>
</dbReference>
<dbReference type="EMBL" id="CH964232">
    <property type="protein sequence ID" value="EDW81456.2"/>
    <property type="molecule type" value="Genomic_DNA"/>
</dbReference>
<comment type="catalytic activity">
    <reaction evidence="21">
        <text>L-tyrosyl-[protein] + ATP = O-phospho-L-tyrosyl-[protein] + ADP + H(+)</text>
        <dbReference type="Rhea" id="RHEA:10596"/>
        <dbReference type="Rhea" id="RHEA-COMP:10136"/>
        <dbReference type="Rhea" id="RHEA-COMP:20101"/>
        <dbReference type="ChEBI" id="CHEBI:15378"/>
        <dbReference type="ChEBI" id="CHEBI:30616"/>
        <dbReference type="ChEBI" id="CHEBI:46858"/>
        <dbReference type="ChEBI" id="CHEBI:61978"/>
        <dbReference type="ChEBI" id="CHEBI:456216"/>
        <dbReference type="EC" id="2.7.10.1"/>
    </reaction>
</comment>
<feature type="compositionally biased region" description="Polar residues" evidence="23">
    <location>
        <begin position="1864"/>
        <end position="1873"/>
    </location>
</feature>
<keyword evidence="9" id="KW-0732">Signal</keyword>
<dbReference type="GO" id="GO:0090278">
    <property type="term" value="P:negative regulation of peptide hormone secretion"/>
    <property type="evidence" value="ECO:0007669"/>
    <property type="project" value="EnsemblMetazoa"/>
</dbReference>
<evidence type="ECO:0000256" key="22">
    <source>
        <dbReference type="PROSITE-ProRule" id="PRU10141"/>
    </source>
</evidence>
<dbReference type="Gene3D" id="3.30.200.20">
    <property type="entry name" value="Phosphorylase Kinase, domain 1"/>
    <property type="match status" value="1"/>
</dbReference>
<dbReference type="InterPro" id="IPR013783">
    <property type="entry name" value="Ig-like_fold"/>
</dbReference>
<dbReference type="GO" id="GO:0042220">
    <property type="term" value="P:response to cocaine"/>
    <property type="evidence" value="ECO:0007669"/>
    <property type="project" value="EnsemblMetazoa"/>
</dbReference>
<dbReference type="GO" id="GO:0043559">
    <property type="term" value="F:insulin binding"/>
    <property type="evidence" value="ECO:0007669"/>
    <property type="project" value="EnsemblMetazoa"/>
</dbReference>
<dbReference type="GO" id="GO:0070328">
    <property type="term" value="P:triglyceride homeostasis"/>
    <property type="evidence" value="ECO:0007669"/>
    <property type="project" value="EnsemblMetazoa"/>
</dbReference>
<dbReference type="GO" id="GO:1904801">
    <property type="term" value="P:positive regulation of neuron remodeling"/>
    <property type="evidence" value="ECO:0007669"/>
    <property type="project" value="EnsemblMetazoa"/>
</dbReference>
<feature type="region of interest" description="Disordered" evidence="23">
    <location>
        <begin position="1828"/>
        <end position="1910"/>
    </location>
</feature>
<evidence type="ECO:0000313" key="27">
    <source>
        <dbReference type="EMBL" id="EDW81456.2"/>
    </source>
</evidence>
<evidence type="ECO:0000259" key="25">
    <source>
        <dbReference type="PROSITE" id="PS50011"/>
    </source>
</evidence>
<organism evidence="27 28">
    <name type="scientific">Drosophila willistoni</name>
    <name type="common">Fruit fly</name>
    <dbReference type="NCBI Taxonomy" id="7260"/>
    <lineage>
        <taxon>Eukaryota</taxon>
        <taxon>Metazoa</taxon>
        <taxon>Ecdysozoa</taxon>
        <taxon>Arthropoda</taxon>
        <taxon>Hexapoda</taxon>
        <taxon>Insecta</taxon>
        <taxon>Pterygota</taxon>
        <taxon>Neoptera</taxon>
        <taxon>Endopterygota</taxon>
        <taxon>Diptera</taxon>
        <taxon>Brachycera</taxon>
        <taxon>Muscomorpha</taxon>
        <taxon>Ephydroidea</taxon>
        <taxon>Drosophilidae</taxon>
        <taxon>Drosophila</taxon>
        <taxon>Sophophora</taxon>
    </lineage>
</organism>
<dbReference type="PANTHER" id="PTHR24416:SF525">
    <property type="entry name" value="INSULIN-LIKE RECEPTOR"/>
    <property type="match status" value="1"/>
</dbReference>
<dbReference type="InterPro" id="IPR000494">
    <property type="entry name" value="Rcpt_L-dom"/>
</dbReference>
<protein>
    <recommendedName>
        <fullName evidence="3">receptor protein-tyrosine kinase</fullName>
        <ecNumber evidence="3">2.7.10.1</ecNumber>
    </recommendedName>
</protein>
<dbReference type="GO" id="GO:0002052">
    <property type="term" value="P:positive regulation of neuroblast proliferation"/>
    <property type="evidence" value="ECO:0007669"/>
    <property type="project" value="EnsemblMetazoa"/>
</dbReference>
<evidence type="ECO:0000259" key="26">
    <source>
        <dbReference type="PROSITE" id="PS50853"/>
    </source>
</evidence>
<dbReference type="Pfam" id="PF01030">
    <property type="entry name" value="Recep_L_domain"/>
    <property type="match status" value="2"/>
</dbReference>
<dbReference type="EC" id="2.7.10.1" evidence="3"/>
<dbReference type="FunFam" id="1.10.510.10:FF:000528">
    <property type="entry name" value="Tyrosine-protein kinase receptor"/>
    <property type="match status" value="1"/>
</dbReference>